<reference evidence="2 3" key="1">
    <citation type="submission" date="2023-10" db="EMBL/GenBank/DDBJ databases">
        <title>Rubellicoccus peritrichatus gen. nov., sp. nov., isolated from an algae of coral reef tank.</title>
        <authorList>
            <person name="Luo J."/>
        </authorList>
    </citation>
    <scope>NUCLEOTIDE SEQUENCE [LARGE SCALE GENOMIC DNA]</scope>
    <source>
        <strain evidence="2 3">CR14</strain>
    </source>
</reference>
<keyword evidence="1" id="KW-1133">Transmembrane helix</keyword>
<accession>A0AAQ3QWC9</accession>
<evidence type="ECO:0000256" key="1">
    <source>
        <dbReference type="SAM" id="Phobius"/>
    </source>
</evidence>
<dbReference type="KEGG" id="puo:RZN69_05605"/>
<protein>
    <submittedName>
        <fullName evidence="2">Uncharacterized protein</fullName>
    </submittedName>
</protein>
<feature type="transmembrane region" description="Helical" evidence="1">
    <location>
        <begin position="104"/>
        <end position="123"/>
    </location>
</feature>
<dbReference type="EMBL" id="CP136920">
    <property type="protein sequence ID" value="WOO42558.1"/>
    <property type="molecule type" value="Genomic_DNA"/>
</dbReference>
<name>A0AAQ3QWC9_9BACT</name>
<keyword evidence="1" id="KW-0812">Transmembrane</keyword>
<organism evidence="2 3">
    <name type="scientific">Rubellicoccus peritrichatus</name>
    <dbReference type="NCBI Taxonomy" id="3080537"/>
    <lineage>
        <taxon>Bacteria</taxon>
        <taxon>Pseudomonadati</taxon>
        <taxon>Verrucomicrobiota</taxon>
        <taxon>Opitutia</taxon>
        <taxon>Puniceicoccales</taxon>
        <taxon>Cerasicoccaceae</taxon>
        <taxon>Rubellicoccus</taxon>
    </lineage>
</organism>
<evidence type="ECO:0000313" key="2">
    <source>
        <dbReference type="EMBL" id="WOO42558.1"/>
    </source>
</evidence>
<dbReference type="Proteomes" id="UP001304300">
    <property type="component" value="Chromosome"/>
</dbReference>
<dbReference type="AlphaFoldDB" id="A0AAQ3QWC9"/>
<gene>
    <name evidence="2" type="ORF">RZN69_05605</name>
</gene>
<dbReference type="RefSeq" id="WP_317835081.1">
    <property type="nucleotide sequence ID" value="NZ_CP136920.1"/>
</dbReference>
<sequence>MTDGRFEKLVNLYLDKEISPKELSDLKAEIAHNLVRRQKFERLCRVHAASRKALISSSSKSGISSFLHEEVNTIEAKRGQRISKRKAGTPDDAIRQARNLLTRTVVACLIIMLSAGLFAAYVIDKAAEKVRDAARPDEMPGPLDTFSLTSRQDILGQADAFIVGTADTNQKRISEFFVLKVSAFDSETDINPQGVGVQSLIQWSETASPMELHQLETALQRAGYHLPGTSAPMVFPKTRPMIITVDELEAMIHGSQ</sequence>
<evidence type="ECO:0000313" key="3">
    <source>
        <dbReference type="Proteomes" id="UP001304300"/>
    </source>
</evidence>
<proteinExistence type="predicted"/>
<keyword evidence="1" id="KW-0472">Membrane</keyword>
<keyword evidence="3" id="KW-1185">Reference proteome</keyword>